<dbReference type="EMBL" id="CAMGYJ010000002">
    <property type="protein sequence ID" value="CAI0380204.1"/>
    <property type="molecule type" value="Genomic_DNA"/>
</dbReference>
<protein>
    <submittedName>
        <fullName evidence="2">Uncharacterized protein</fullName>
    </submittedName>
</protein>
<dbReference type="AlphaFoldDB" id="A0AAV0H4I2"/>
<dbReference type="Proteomes" id="UP001154282">
    <property type="component" value="Unassembled WGS sequence"/>
</dbReference>
<feature type="compositionally biased region" description="Low complexity" evidence="1">
    <location>
        <begin position="51"/>
        <end position="62"/>
    </location>
</feature>
<feature type="region of interest" description="Disordered" evidence="1">
    <location>
        <begin position="45"/>
        <end position="96"/>
    </location>
</feature>
<accession>A0AAV0H4I2</accession>
<comment type="caution">
    <text evidence="2">The sequence shown here is derived from an EMBL/GenBank/DDBJ whole genome shotgun (WGS) entry which is preliminary data.</text>
</comment>
<organism evidence="2 3">
    <name type="scientific">Linum tenue</name>
    <dbReference type="NCBI Taxonomy" id="586396"/>
    <lineage>
        <taxon>Eukaryota</taxon>
        <taxon>Viridiplantae</taxon>
        <taxon>Streptophyta</taxon>
        <taxon>Embryophyta</taxon>
        <taxon>Tracheophyta</taxon>
        <taxon>Spermatophyta</taxon>
        <taxon>Magnoliopsida</taxon>
        <taxon>eudicotyledons</taxon>
        <taxon>Gunneridae</taxon>
        <taxon>Pentapetalae</taxon>
        <taxon>rosids</taxon>
        <taxon>fabids</taxon>
        <taxon>Malpighiales</taxon>
        <taxon>Linaceae</taxon>
        <taxon>Linum</taxon>
    </lineage>
</organism>
<sequence>MAPILCCPSSSSYHGVCCSTHPRFRLTEEGRCVRISAPEHVVTGVRRRTTGSRASSSATSAAQHACVFPRGRTATRRNAPATTTGKPNKANPSALN</sequence>
<keyword evidence="3" id="KW-1185">Reference proteome</keyword>
<name>A0AAV0H4I2_9ROSI</name>
<gene>
    <name evidence="2" type="ORF">LITE_LOCUS2569</name>
</gene>
<evidence type="ECO:0000313" key="2">
    <source>
        <dbReference type="EMBL" id="CAI0380204.1"/>
    </source>
</evidence>
<evidence type="ECO:0000256" key="1">
    <source>
        <dbReference type="SAM" id="MobiDB-lite"/>
    </source>
</evidence>
<reference evidence="2" key="1">
    <citation type="submission" date="2022-08" db="EMBL/GenBank/DDBJ databases">
        <authorList>
            <person name="Gutierrez-Valencia J."/>
        </authorList>
    </citation>
    <scope>NUCLEOTIDE SEQUENCE</scope>
</reference>
<evidence type="ECO:0000313" key="3">
    <source>
        <dbReference type="Proteomes" id="UP001154282"/>
    </source>
</evidence>
<feature type="compositionally biased region" description="Low complexity" evidence="1">
    <location>
        <begin position="69"/>
        <end position="85"/>
    </location>
</feature>
<proteinExistence type="predicted"/>